<dbReference type="AlphaFoldDB" id="A0A2H1E5Y9"/>
<dbReference type="Proteomes" id="UP000231564">
    <property type="component" value="Chromosome MARIT"/>
</dbReference>
<dbReference type="STRING" id="1349785.GCA_000509405_00946"/>
<evidence type="ECO:0000313" key="2">
    <source>
        <dbReference type="Proteomes" id="UP000231564"/>
    </source>
</evidence>
<keyword evidence="2" id="KW-1185">Reference proteome</keyword>
<reference evidence="1 2" key="1">
    <citation type="submission" date="2016-11" db="EMBL/GenBank/DDBJ databases">
        <authorList>
            <person name="Jaros S."/>
            <person name="Januszkiewicz K."/>
            <person name="Wedrychowicz H."/>
        </authorList>
    </citation>
    <scope>NUCLEOTIDE SEQUENCE [LARGE SCALE GENOMIC DNA]</scope>
    <source>
        <strain evidence="1">NCIMB 2154T</strain>
    </source>
</reference>
<dbReference type="KEGG" id="tmar:MARIT_0137"/>
<protein>
    <recommendedName>
        <fullName evidence="3">Outer membrane protein beta-barrel domain-containing protein</fullName>
    </recommendedName>
</protein>
<name>A0A2H1E5Y9_9FLAO</name>
<gene>
    <name evidence="1" type="ORF">MARIT_0137</name>
</gene>
<sequence length="184" mass="20797">MKGIFNLVVCLWAINSCFSQDKVGVAVNNQFKINYYLLGIDASYELALNKSILWETGVGIGAGGSIRDRLFVGESFQIDFTSFPVLRLRSRLKYVYNRAKRFQKGKDITYNSGNYIAIQGTFSSKKENIANDLLLTDVVWGIQRSLGGKWLFNVNTGLGYAKDFDTQLSRFYPTLGIAFSYMIF</sequence>
<dbReference type="RefSeq" id="WP_100210514.1">
    <property type="nucleotide sequence ID" value="NZ_CP138495.1"/>
</dbReference>
<evidence type="ECO:0008006" key="3">
    <source>
        <dbReference type="Google" id="ProtNLM"/>
    </source>
</evidence>
<dbReference type="GeneID" id="47721745"/>
<proteinExistence type="predicted"/>
<organism evidence="1 2">
    <name type="scientific">Tenacibaculum maritimum NCIMB 2154</name>
    <dbReference type="NCBI Taxonomy" id="1349785"/>
    <lineage>
        <taxon>Bacteria</taxon>
        <taxon>Pseudomonadati</taxon>
        <taxon>Bacteroidota</taxon>
        <taxon>Flavobacteriia</taxon>
        <taxon>Flavobacteriales</taxon>
        <taxon>Flavobacteriaceae</taxon>
        <taxon>Tenacibaculum</taxon>
    </lineage>
</organism>
<accession>A0A2H1E5Y9</accession>
<dbReference type="EMBL" id="LT634361">
    <property type="protein sequence ID" value="SFZ80057.1"/>
    <property type="molecule type" value="Genomic_DNA"/>
</dbReference>
<evidence type="ECO:0000313" key="1">
    <source>
        <dbReference type="EMBL" id="SFZ80057.1"/>
    </source>
</evidence>
<dbReference type="OrthoDB" id="883248at2"/>